<sequence length="29" mass="3123">MSLHPMRPRSSIEAVAGGSKIKSLTSLHM</sequence>
<name>A0A5B7H6C6_PORTR</name>
<comment type="caution">
    <text evidence="1">The sequence shown here is derived from an EMBL/GenBank/DDBJ whole genome shotgun (WGS) entry which is preliminary data.</text>
</comment>
<dbReference type="AlphaFoldDB" id="A0A5B7H6C6"/>
<dbReference type="Proteomes" id="UP000324222">
    <property type="component" value="Unassembled WGS sequence"/>
</dbReference>
<proteinExistence type="predicted"/>
<evidence type="ECO:0000313" key="2">
    <source>
        <dbReference type="Proteomes" id="UP000324222"/>
    </source>
</evidence>
<dbReference type="EMBL" id="VSRR010022035">
    <property type="protein sequence ID" value="MPC64404.1"/>
    <property type="molecule type" value="Genomic_DNA"/>
</dbReference>
<accession>A0A5B7H6C6</accession>
<evidence type="ECO:0000313" key="1">
    <source>
        <dbReference type="EMBL" id="MPC64404.1"/>
    </source>
</evidence>
<organism evidence="1 2">
    <name type="scientific">Portunus trituberculatus</name>
    <name type="common">Swimming crab</name>
    <name type="synonym">Neptunus trituberculatus</name>
    <dbReference type="NCBI Taxonomy" id="210409"/>
    <lineage>
        <taxon>Eukaryota</taxon>
        <taxon>Metazoa</taxon>
        <taxon>Ecdysozoa</taxon>
        <taxon>Arthropoda</taxon>
        <taxon>Crustacea</taxon>
        <taxon>Multicrustacea</taxon>
        <taxon>Malacostraca</taxon>
        <taxon>Eumalacostraca</taxon>
        <taxon>Eucarida</taxon>
        <taxon>Decapoda</taxon>
        <taxon>Pleocyemata</taxon>
        <taxon>Brachyura</taxon>
        <taxon>Eubrachyura</taxon>
        <taxon>Portunoidea</taxon>
        <taxon>Portunidae</taxon>
        <taxon>Portuninae</taxon>
        <taxon>Portunus</taxon>
    </lineage>
</organism>
<protein>
    <submittedName>
        <fullName evidence="1">Uncharacterized protein</fullName>
    </submittedName>
</protein>
<gene>
    <name evidence="1" type="ORF">E2C01_058519</name>
</gene>
<reference evidence="1 2" key="1">
    <citation type="submission" date="2019-05" db="EMBL/GenBank/DDBJ databases">
        <title>Another draft genome of Portunus trituberculatus and its Hox gene families provides insights of decapod evolution.</title>
        <authorList>
            <person name="Jeong J.-H."/>
            <person name="Song I."/>
            <person name="Kim S."/>
            <person name="Choi T."/>
            <person name="Kim D."/>
            <person name="Ryu S."/>
            <person name="Kim W."/>
        </authorList>
    </citation>
    <scope>NUCLEOTIDE SEQUENCE [LARGE SCALE GENOMIC DNA]</scope>
    <source>
        <tissue evidence="1">Muscle</tissue>
    </source>
</reference>
<keyword evidence="2" id="KW-1185">Reference proteome</keyword>